<evidence type="ECO:0000313" key="2">
    <source>
        <dbReference type="EMBL" id="NJC06297.1"/>
    </source>
</evidence>
<protein>
    <recommendedName>
        <fullName evidence="4">PRC-barrel domain containing protein</fullName>
    </recommendedName>
</protein>
<keyword evidence="1" id="KW-0812">Transmembrane</keyword>
<name>A0A7X5Y6Y6_9SPHN</name>
<dbReference type="AlphaFoldDB" id="A0A7X5Y6Y6"/>
<gene>
    <name evidence="2" type="ORF">GGQ97_002090</name>
</gene>
<comment type="caution">
    <text evidence="2">The sequence shown here is derived from an EMBL/GenBank/DDBJ whole genome shotgun (WGS) entry which is preliminary data.</text>
</comment>
<dbReference type="Proteomes" id="UP000558192">
    <property type="component" value="Unassembled WGS sequence"/>
</dbReference>
<sequence length="188" mass="19900">MDQTASWIATAATIIAACFTASNLGSRITGIGFIIFTIGSIAWFATGVLTGQPALVWTNAVMTLLNLFGVYRWLGRQAKLEEGATKAAEASASAPGDDLFPASSLTASRLLGRSGETLGNTVDAMLSCDGGRLRYLVVAQGGVAGVGETLRRVDWRYAGVSEGAVKTDLSPEQFERLPELQKDNWPGR</sequence>
<dbReference type="EMBL" id="JAATJC010000001">
    <property type="protein sequence ID" value="NJC06297.1"/>
    <property type="molecule type" value="Genomic_DNA"/>
</dbReference>
<dbReference type="SUPFAM" id="SSF50346">
    <property type="entry name" value="PRC-barrel domain"/>
    <property type="match status" value="1"/>
</dbReference>
<keyword evidence="1" id="KW-0472">Membrane</keyword>
<feature type="transmembrane region" description="Helical" evidence="1">
    <location>
        <begin position="31"/>
        <end position="49"/>
    </location>
</feature>
<reference evidence="2 3" key="1">
    <citation type="submission" date="2020-03" db="EMBL/GenBank/DDBJ databases">
        <title>Genomic Encyclopedia of Type Strains, Phase IV (KMG-IV): sequencing the most valuable type-strain genomes for metagenomic binning, comparative biology and taxonomic classification.</title>
        <authorList>
            <person name="Goeker M."/>
        </authorList>
    </citation>
    <scope>NUCLEOTIDE SEQUENCE [LARGE SCALE GENOMIC DNA]</scope>
    <source>
        <strain evidence="2 3">DSM 16846</strain>
    </source>
</reference>
<accession>A0A7X5Y6Y6</accession>
<evidence type="ECO:0000313" key="3">
    <source>
        <dbReference type="Proteomes" id="UP000558192"/>
    </source>
</evidence>
<evidence type="ECO:0008006" key="4">
    <source>
        <dbReference type="Google" id="ProtNLM"/>
    </source>
</evidence>
<keyword evidence="3" id="KW-1185">Reference proteome</keyword>
<feature type="transmembrane region" description="Helical" evidence="1">
    <location>
        <begin position="6"/>
        <end position="24"/>
    </location>
</feature>
<dbReference type="RefSeq" id="WP_168069399.1">
    <property type="nucleotide sequence ID" value="NZ_JAATJC010000001.1"/>
</dbReference>
<dbReference type="Gene3D" id="2.30.30.240">
    <property type="entry name" value="PRC-barrel domain"/>
    <property type="match status" value="1"/>
</dbReference>
<dbReference type="InterPro" id="IPR011033">
    <property type="entry name" value="PRC_barrel-like_sf"/>
</dbReference>
<evidence type="ECO:0000256" key="1">
    <source>
        <dbReference type="SAM" id="Phobius"/>
    </source>
</evidence>
<keyword evidence="1" id="KW-1133">Transmembrane helix</keyword>
<feature type="transmembrane region" description="Helical" evidence="1">
    <location>
        <begin position="55"/>
        <end position="74"/>
    </location>
</feature>
<organism evidence="2 3">
    <name type="scientific">Sphingomonas kaistensis</name>
    <dbReference type="NCBI Taxonomy" id="298708"/>
    <lineage>
        <taxon>Bacteria</taxon>
        <taxon>Pseudomonadati</taxon>
        <taxon>Pseudomonadota</taxon>
        <taxon>Alphaproteobacteria</taxon>
        <taxon>Sphingomonadales</taxon>
        <taxon>Sphingomonadaceae</taxon>
        <taxon>Sphingomonas</taxon>
    </lineage>
</organism>
<proteinExistence type="predicted"/>